<dbReference type="EMBL" id="JARJCN010000128">
    <property type="protein sequence ID" value="KAJ7070453.1"/>
    <property type="molecule type" value="Genomic_DNA"/>
</dbReference>
<feature type="compositionally biased region" description="Low complexity" evidence="1">
    <location>
        <begin position="33"/>
        <end position="48"/>
    </location>
</feature>
<gene>
    <name evidence="2" type="ORF">B0H15DRAFT_89950</name>
</gene>
<reference evidence="2" key="1">
    <citation type="submission" date="2023-03" db="EMBL/GenBank/DDBJ databases">
        <title>Massive genome expansion in bonnet fungi (Mycena s.s.) driven by repeated elements and novel gene families across ecological guilds.</title>
        <authorList>
            <consortium name="Lawrence Berkeley National Laboratory"/>
            <person name="Harder C.B."/>
            <person name="Miyauchi S."/>
            <person name="Viragh M."/>
            <person name="Kuo A."/>
            <person name="Thoen E."/>
            <person name="Andreopoulos B."/>
            <person name="Lu D."/>
            <person name="Skrede I."/>
            <person name="Drula E."/>
            <person name="Henrissat B."/>
            <person name="Morin E."/>
            <person name="Kohler A."/>
            <person name="Barry K."/>
            <person name="LaButti K."/>
            <person name="Morin E."/>
            <person name="Salamov A."/>
            <person name="Lipzen A."/>
            <person name="Mereny Z."/>
            <person name="Hegedus B."/>
            <person name="Baldrian P."/>
            <person name="Stursova M."/>
            <person name="Weitz H."/>
            <person name="Taylor A."/>
            <person name="Grigoriev I.V."/>
            <person name="Nagy L.G."/>
            <person name="Martin F."/>
            <person name="Kauserud H."/>
        </authorList>
    </citation>
    <scope>NUCLEOTIDE SEQUENCE</scope>
    <source>
        <strain evidence="2">CBHHK173m</strain>
    </source>
</reference>
<accession>A0AAD6TNY7</accession>
<comment type="caution">
    <text evidence="2">The sequence shown here is derived from an EMBL/GenBank/DDBJ whole genome shotgun (WGS) entry which is preliminary data.</text>
</comment>
<keyword evidence="3" id="KW-1185">Reference proteome</keyword>
<feature type="region of interest" description="Disordered" evidence="1">
    <location>
        <begin position="30"/>
        <end position="55"/>
    </location>
</feature>
<proteinExistence type="predicted"/>
<evidence type="ECO:0000313" key="3">
    <source>
        <dbReference type="Proteomes" id="UP001222325"/>
    </source>
</evidence>
<evidence type="ECO:0000256" key="1">
    <source>
        <dbReference type="SAM" id="MobiDB-lite"/>
    </source>
</evidence>
<dbReference type="Proteomes" id="UP001222325">
    <property type="component" value="Unassembled WGS sequence"/>
</dbReference>
<dbReference type="AlphaFoldDB" id="A0AAD6TNY7"/>
<protein>
    <submittedName>
        <fullName evidence="2">Uncharacterized protein</fullName>
    </submittedName>
</protein>
<evidence type="ECO:0000313" key="2">
    <source>
        <dbReference type="EMBL" id="KAJ7070453.1"/>
    </source>
</evidence>
<sequence>MAAAPWCLRRAPSLVPMSWTARSLPRCTSVGTQAAAPPQGASGASGPQRRAQGGHYDPWSLSHRTVPGLDAPHPEARVAADTAASFPRPTPCSRLPGPGRRTLSWTIIRSYFHGRPFLTHSPPHSQFALCNQSYGTNWTYFSTFTPRDSNKSEYNYEPVFRMASASTLRGGPHRSASTTVIDSDRLTSWVALIRSIRAPLIPLLSFHPRWPICTLRALLYRHSAPGAPGAINDTSALSSGYFAIFSRQGLKKKPENRDPPCRSSAAT</sequence>
<name>A0AAD6TNY7_9AGAR</name>
<organism evidence="2 3">
    <name type="scientific">Mycena belliarum</name>
    <dbReference type="NCBI Taxonomy" id="1033014"/>
    <lineage>
        <taxon>Eukaryota</taxon>
        <taxon>Fungi</taxon>
        <taxon>Dikarya</taxon>
        <taxon>Basidiomycota</taxon>
        <taxon>Agaricomycotina</taxon>
        <taxon>Agaricomycetes</taxon>
        <taxon>Agaricomycetidae</taxon>
        <taxon>Agaricales</taxon>
        <taxon>Marasmiineae</taxon>
        <taxon>Mycenaceae</taxon>
        <taxon>Mycena</taxon>
    </lineage>
</organism>